<name>A0A936NCN3_9ACTN</name>
<organism evidence="10 11">
    <name type="scientific">Candidatus Neomicrothrix subdominans</name>
    <dbReference type="NCBI Taxonomy" id="2954438"/>
    <lineage>
        <taxon>Bacteria</taxon>
        <taxon>Bacillati</taxon>
        <taxon>Actinomycetota</taxon>
        <taxon>Acidimicrobiia</taxon>
        <taxon>Acidimicrobiales</taxon>
        <taxon>Microthrixaceae</taxon>
        <taxon>Candidatus Neomicrothrix</taxon>
    </lineage>
</organism>
<reference evidence="10 11" key="1">
    <citation type="submission" date="2020-10" db="EMBL/GenBank/DDBJ databases">
        <title>Connecting structure to function with the recovery of over 1000 high-quality activated sludge metagenome-assembled genomes encoding full-length rRNA genes using long-read sequencing.</title>
        <authorList>
            <person name="Singleton C.M."/>
            <person name="Petriglieri F."/>
            <person name="Kristensen J.M."/>
            <person name="Kirkegaard R.H."/>
            <person name="Michaelsen T.Y."/>
            <person name="Andersen M.H."/>
            <person name="Karst S.M."/>
            <person name="Dueholm M.S."/>
            <person name="Nielsen P.H."/>
            <person name="Albertsen M."/>
        </authorList>
    </citation>
    <scope>NUCLEOTIDE SEQUENCE [LARGE SCALE GENOMIC DNA]</scope>
    <source>
        <strain evidence="10">Lyne_18-Q3-R50-59_MAXAC.006</strain>
    </source>
</reference>
<feature type="binding site" evidence="8">
    <location>
        <position position="201"/>
    </location>
    <ligand>
        <name>Zn(2+)</name>
        <dbReference type="ChEBI" id="CHEBI:29105"/>
    </ligand>
</feature>
<dbReference type="Gene3D" id="3.20.20.140">
    <property type="entry name" value="Metal-dependent hydrolases"/>
    <property type="match status" value="1"/>
</dbReference>
<protein>
    <submittedName>
        <fullName evidence="10">Amidohydrolase family protein</fullName>
    </submittedName>
</protein>
<evidence type="ECO:0000256" key="7">
    <source>
        <dbReference type="PIRSR" id="PIRSR038994-2"/>
    </source>
</evidence>
<feature type="binding site" evidence="8">
    <location>
        <position position="135"/>
    </location>
    <ligand>
        <name>Zn(2+)</name>
        <dbReference type="ChEBI" id="CHEBI:29105"/>
    </ligand>
</feature>
<proteinExistence type="inferred from homology"/>
<feature type="binding site" evidence="7">
    <location>
        <position position="146"/>
    </location>
    <ligand>
        <name>substrate</name>
    </ligand>
</feature>
<keyword evidence="4 5" id="KW-0119">Carbohydrate metabolism</keyword>
<gene>
    <name evidence="10" type="ORF">IPN02_05735</name>
</gene>
<dbReference type="SUPFAM" id="SSF51338">
    <property type="entry name" value="Composite domain of metallo-dependent hydrolases"/>
    <property type="match status" value="1"/>
</dbReference>
<evidence type="ECO:0000256" key="1">
    <source>
        <dbReference type="ARBA" id="ARBA00010716"/>
    </source>
</evidence>
<feature type="binding site" evidence="7">
    <location>
        <position position="257"/>
    </location>
    <ligand>
        <name>substrate</name>
    </ligand>
</feature>
<dbReference type="GO" id="GO:0008448">
    <property type="term" value="F:N-acetylglucosamine-6-phosphate deacetylase activity"/>
    <property type="evidence" value="ECO:0007669"/>
    <property type="project" value="InterPro"/>
</dbReference>
<dbReference type="Gene3D" id="2.30.40.10">
    <property type="entry name" value="Urease, subunit C, domain 1"/>
    <property type="match status" value="1"/>
</dbReference>
<dbReference type="PANTHER" id="PTHR11113:SF14">
    <property type="entry name" value="N-ACETYLGLUCOSAMINE-6-PHOSPHATE DEACETYLASE"/>
    <property type="match status" value="1"/>
</dbReference>
<dbReference type="Proteomes" id="UP000727993">
    <property type="component" value="Unassembled WGS sequence"/>
</dbReference>
<dbReference type="Pfam" id="PF01979">
    <property type="entry name" value="Amidohydro_1"/>
    <property type="match status" value="1"/>
</dbReference>
<dbReference type="InterPro" id="IPR011059">
    <property type="entry name" value="Metal-dep_hydrolase_composite"/>
</dbReference>
<dbReference type="EMBL" id="JADJZA010000001">
    <property type="protein sequence ID" value="MBK9296359.1"/>
    <property type="molecule type" value="Genomic_DNA"/>
</dbReference>
<dbReference type="AlphaFoldDB" id="A0A936NCN3"/>
<sequence length="388" mass="40200">MTNPVAWIAAQRGLRSDGRLDGPVWVAHDDGRLREIRWGDAPAGAPDPTPGTLTPGLIDLQCNGGVGIDLGSTPPSLWGPWRRSLAAAGVTAVAPTFITGPFERLLGQIAATEEERRDRPAGAATGARLLGVHLEGPFIAPSRLGAHPSRFRLDPSPGHADALARLPLGALAIVTLAPELGGADDLIVALRRAGVVVSIGHSDATAEQVHHAAGVGASMVTHLGNAQRGLHQREPGVVGAALVDDRLTLGLIGDLVHVHADLIQLVRRAAPDRCVLVTDAVAETGVTDRAPRVAADRDDAAGRSTADDPSVLAGGIHSGAMVVAGLVGAGFDPGWVLDAFTRQPARAIGRTDLGTLEVGARADLVRWTPSWTVGSTWIDGDRFVADPD</sequence>
<comment type="cofactor">
    <cofactor evidence="8">
        <name>a divalent metal cation</name>
        <dbReference type="ChEBI" id="CHEBI:60240"/>
    </cofactor>
    <text evidence="8">Binds 1 divalent metal cation per subunit.</text>
</comment>
<dbReference type="GO" id="GO:0006046">
    <property type="term" value="P:N-acetylglucosamine catabolic process"/>
    <property type="evidence" value="ECO:0007669"/>
    <property type="project" value="TreeGrafter"/>
</dbReference>
<evidence type="ECO:0000256" key="3">
    <source>
        <dbReference type="ARBA" id="ARBA00022801"/>
    </source>
</evidence>
<keyword evidence="3 5" id="KW-0378">Hydrolase</keyword>
<comment type="similarity">
    <text evidence="1 5">Belongs to the metallo-dependent hydrolases superfamily. NagA family.</text>
</comment>
<feature type="binding site" evidence="7">
    <location>
        <begin position="312"/>
        <end position="314"/>
    </location>
    <ligand>
        <name>substrate</name>
    </ligand>
</feature>
<dbReference type="InterPro" id="IPR006680">
    <property type="entry name" value="Amidohydro-rel"/>
</dbReference>
<feature type="binding site" evidence="8">
    <location>
        <position position="222"/>
    </location>
    <ligand>
        <name>Zn(2+)</name>
        <dbReference type="ChEBI" id="CHEBI:29105"/>
    </ligand>
</feature>
<evidence type="ECO:0000313" key="10">
    <source>
        <dbReference type="EMBL" id="MBK9296359.1"/>
    </source>
</evidence>
<evidence type="ECO:0000256" key="5">
    <source>
        <dbReference type="PIRNR" id="PIRNR038994"/>
    </source>
</evidence>
<feature type="active site" description="Proton donor/acceptor" evidence="6">
    <location>
        <position position="279"/>
    </location>
</feature>
<feature type="domain" description="Amidohydrolase-related" evidence="9">
    <location>
        <begin position="52"/>
        <end position="380"/>
    </location>
</feature>
<dbReference type="GO" id="GO:0046872">
    <property type="term" value="F:metal ion binding"/>
    <property type="evidence" value="ECO:0007669"/>
    <property type="project" value="UniProtKB-KW"/>
</dbReference>
<accession>A0A936NCN3</accession>
<evidence type="ECO:0000313" key="11">
    <source>
        <dbReference type="Proteomes" id="UP000727993"/>
    </source>
</evidence>
<dbReference type="SUPFAM" id="SSF51556">
    <property type="entry name" value="Metallo-dependent hydrolases"/>
    <property type="match status" value="1"/>
</dbReference>
<evidence type="ECO:0000256" key="6">
    <source>
        <dbReference type="PIRSR" id="PIRSR038994-1"/>
    </source>
</evidence>
<dbReference type="PANTHER" id="PTHR11113">
    <property type="entry name" value="N-ACETYLGLUCOSAMINE-6-PHOSPHATE DEACETYLASE"/>
    <property type="match status" value="1"/>
</dbReference>
<evidence type="ECO:0000256" key="2">
    <source>
        <dbReference type="ARBA" id="ARBA00022723"/>
    </source>
</evidence>
<evidence type="ECO:0000256" key="4">
    <source>
        <dbReference type="ARBA" id="ARBA00023277"/>
    </source>
</evidence>
<feature type="binding site" evidence="7">
    <location>
        <begin position="225"/>
        <end position="226"/>
    </location>
    <ligand>
        <name>substrate</name>
    </ligand>
</feature>
<keyword evidence="2 8" id="KW-0479">Metal-binding</keyword>
<evidence type="ECO:0000259" key="9">
    <source>
        <dbReference type="Pfam" id="PF01979"/>
    </source>
</evidence>
<evidence type="ECO:0000256" key="8">
    <source>
        <dbReference type="PIRSR" id="PIRSR038994-3"/>
    </source>
</evidence>
<dbReference type="InterPro" id="IPR032466">
    <property type="entry name" value="Metal_Hydrolase"/>
</dbReference>
<dbReference type="PIRSF" id="PIRSF038994">
    <property type="entry name" value="NagA"/>
    <property type="match status" value="1"/>
</dbReference>
<comment type="caution">
    <text evidence="10">The sequence shown here is derived from an EMBL/GenBank/DDBJ whole genome shotgun (WGS) entry which is preliminary data.</text>
</comment>
<dbReference type="InterPro" id="IPR003764">
    <property type="entry name" value="GlcNAc_6-P_deAcase"/>
</dbReference>
<feature type="binding site" evidence="7">
    <location>
        <position position="233"/>
    </location>
    <ligand>
        <name>substrate</name>
    </ligand>
</feature>